<evidence type="ECO:0000313" key="2">
    <source>
        <dbReference type="Proteomes" id="UP000245423"/>
    </source>
</evidence>
<keyword evidence="2" id="KW-1185">Reference proteome</keyword>
<gene>
    <name evidence="1" type="ORF">CUESP1_0276</name>
</gene>
<dbReference type="Proteomes" id="UP000245423">
    <property type="component" value="Chromosome 1"/>
</dbReference>
<dbReference type="EMBL" id="LT669839">
    <property type="protein sequence ID" value="SHD75671.1"/>
    <property type="molecule type" value="Genomic_DNA"/>
</dbReference>
<evidence type="ECO:0000313" key="1">
    <source>
        <dbReference type="EMBL" id="SHD75671.1"/>
    </source>
</evidence>
<protein>
    <submittedName>
        <fullName evidence="1">Uncharacterized protein</fullName>
    </submittedName>
</protein>
<dbReference type="AlphaFoldDB" id="A0A1M4PJP7"/>
<proteinExistence type="predicted"/>
<organism evidence="1 2">
    <name type="scientific">[Clostridium] ultunense Esp</name>
    <dbReference type="NCBI Taxonomy" id="1288971"/>
    <lineage>
        <taxon>Bacteria</taxon>
        <taxon>Bacillati</taxon>
        <taxon>Bacillota</taxon>
        <taxon>Tissierellia</taxon>
        <taxon>Tissierellales</taxon>
        <taxon>Tepidimicrobiaceae</taxon>
        <taxon>Schnuerera</taxon>
    </lineage>
</organism>
<reference evidence="1 2" key="1">
    <citation type="submission" date="2016-11" db="EMBL/GenBank/DDBJ databases">
        <authorList>
            <person name="Manzoor S."/>
        </authorList>
    </citation>
    <scope>NUCLEOTIDE SEQUENCE [LARGE SCALE GENOMIC DNA]</scope>
    <source>
        <strain evidence="1">Clostridium ultunense strain Esp</strain>
    </source>
</reference>
<accession>A0A1M4PJP7</accession>
<sequence length="45" mass="5463">MCKTCNTKYGKENEAYEIIYVDSCRFYRYRSGVGYRVKDRQNKIL</sequence>
<name>A0A1M4PJP7_9FIRM</name>